<dbReference type="Gene3D" id="3.20.20.80">
    <property type="entry name" value="Glycosidases"/>
    <property type="match status" value="1"/>
</dbReference>
<dbReference type="InterPro" id="IPR017853">
    <property type="entry name" value="GH"/>
</dbReference>
<evidence type="ECO:0000256" key="6">
    <source>
        <dbReference type="RuleBase" id="RU361134"/>
    </source>
</evidence>
<dbReference type="InterPro" id="IPR006047">
    <property type="entry name" value="GH13_cat_dom"/>
</dbReference>
<keyword evidence="10" id="KW-1185">Reference proteome</keyword>
<evidence type="ECO:0000256" key="2">
    <source>
        <dbReference type="ARBA" id="ARBA00008061"/>
    </source>
</evidence>
<keyword evidence="3" id="KW-0479">Metal-binding</keyword>
<gene>
    <name evidence="9" type="ORF">BVL65_07175</name>
</gene>
<accession>A0ABN4V788</accession>
<dbReference type="PRINTS" id="PR00110">
    <property type="entry name" value="ALPHAAMYLASE"/>
</dbReference>
<evidence type="ECO:0000313" key="9">
    <source>
        <dbReference type="EMBL" id="APW19277.1"/>
    </source>
</evidence>
<keyword evidence="6" id="KW-0378">Hydrolase</keyword>
<evidence type="ECO:0000313" key="10">
    <source>
        <dbReference type="Proteomes" id="UP000186260"/>
    </source>
</evidence>
<feature type="chain" id="PRO_5045238083" description="Alpha-amylase" evidence="7">
    <location>
        <begin position="39"/>
        <end position="620"/>
    </location>
</feature>
<dbReference type="SUPFAM" id="SSF51445">
    <property type="entry name" value="(Trans)glycosidases"/>
    <property type="match status" value="1"/>
</dbReference>
<dbReference type="Gene3D" id="2.60.40.1180">
    <property type="entry name" value="Golgi alpha-mannosidase II"/>
    <property type="match status" value="1"/>
</dbReference>
<dbReference type="InterPro" id="IPR006046">
    <property type="entry name" value="Alpha_amylase"/>
</dbReference>
<feature type="domain" description="Glycosyl hydrolase family 13 catalytic" evidence="8">
    <location>
        <begin position="55"/>
        <end position="423"/>
    </location>
</feature>
<keyword evidence="6" id="KW-0326">Glycosidase</keyword>
<comment type="catalytic activity">
    <reaction evidence="6">
        <text>Endohydrolysis of (1-&gt;4)-alpha-D-glucosidic linkages in polysaccharides containing three or more (1-&gt;4)-alpha-linked D-glucose units.</text>
        <dbReference type="EC" id="3.2.1.1"/>
    </reaction>
</comment>
<organism evidence="9 10">
    <name type="scientific">Gardnerella swidsinskii</name>
    <dbReference type="NCBI Taxonomy" id="2792979"/>
    <lineage>
        <taxon>Bacteria</taxon>
        <taxon>Bacillati</taxon>
        <taxon>Actinomycetota</taxon>
        <taxon>Actinomycetes</taxon>
        <taxon>Bifidobacteriales</taxon>
        <taxon>Bifidobacteriaceae</taxon>
        <taxon>Gardnerella</taxon>
    </lineage>
</organism>
<feature type="signal peptide" evidence="7">
    <location>
        <begin position="1"/>
        <end position="38"/>
    </location>
</feature>
<dbReference type="PANTHER" id="PTHR10357">
    <property type="entry name" value="ALPHA-AMYLASE FAMILY MEMBER"/>
    <property type="match status" value="1"/>
</dbReference>
<evidence type="ECO:0000256" key="4">
    <source>
        <dbReference type="ARBA" id="ARBA00022729"/>
    </source>
</evidence>
<reference evidence="10" key="1">
    <citation type="submission" date="2017-01" db="EMBL/GenBank/DDBJ databases">
        <title>Gardnerella vaginalis bacteremia associated with severe acute encephalopathy in a young female patient: Case Report and characterization of the isolate.</title>
        <authorList>
            <person name="Tankovic J."/>
            <person name="Timinskas A."/>
            <person name="Zilnyte M."/>
            <person name="Janulaitiene M."/>
            <person name="Zvirbliene A."/>
            <person name="Pleckaityte M."/>
        </authorList>
    </citation>
    <scope>NUCLEOTIDE SEQUENCE [LARGE SCALE GENOMIC DNA]</scope>
    <source>
        <strain evidence="10">GV37</strain>
    </source>
</reference>
<dbReference type="InterPro" id="IPR013780">
    <property type="entry name" value="Glyco_hydro_b"/>
</dbReference>
<comment type="cofactor">
    <cofactor evidence="1">
        <name>Ca(2+)</name>
        <dbReference type="ChEBI" id="CHEBI:29108"/>
    </cofactor>
</comment>
<evidence type="ECO:0000256" key="5">
    <source>
        <dbReference type="RuleBase" id="RU003615"/>
    </source>
</evidence>
<keyword evidence="6" id="KW-0119">Carbohydrate metabolism</keyword>
<evidence type="ECO:0000256" key="7">
    <source>
        <dbReference type="SAM" id="SignalP"/>
    </source>
</evidence>
<name>A0ABN4V788_9BIFI</name>
<evidence type="ECO:0000259" key="8">
    <source>
        <dbReference type="SMART" id="SM00642"/>
    </source>
</evidence>
<keyword evidence="4 7" id="KW-0732">Signal</keyword>
<sequence>MNSRAMKFSAFMRRILFFIVSFFISVMLLFNSSTSAFANTAHSVRPLEEGDVIYQVLVDRFADGDSSNNDFGHGEYNPNDLGFYHGGDWKGLTNHLDYIAGLGVTAIWISPVSEQEPLSKDGKEASYHGYFTKDFATPNKHFGSRADLQRLINEAHNRGLKMILDVVPNHTSDYLDAYARKYNGAYHPEGFLNNPAFYHHFGDCKFDNTESQSDIEQCDLGGLDDLDQSNPQVSKYLIKTYKDWIDMGFDGMRVDAARSIPKPWLKKFEKEVGVPSFGEIFVGDVDYVADYQNYEWGALDFPYFFTVRRTFSADTDMRDLGKLFSQDTKYRNPNQLETFIDNHDRARFLTWANDDYQRLRSALSFMMTTRGLPIIYYGTEQADDGNGNGSEVPIANKDNRKDMKSFNTKSPLYQHIKRLTEIRRKHTSLRTGRQLEMWSAKDVYAFSRMAKDNSDEVITVAHNTWGEKMVTIPLRAESHISVGTVLTDMMNTNRKATVVPGGVTGKQIKVLLSSHDVAIFAAETSTSEYHPVRRNLTKIMVHANVPLGHSLTVRGDTYPLSWNYGRACHYLGNDIWEFEMERIPKGKKFQFKALLDDKQWVSKDNAFGVGGEEVETSMHF</sequence>
<dbReference type="EMBL" id="CP019058">
    <property type="protein sequence ID" value="APW19277.1"/>
    <property type="molecule type" value="Genomic_DNA"/>
</dbReference>
<dbReference type="Pfam" id="PF00128">
    <property type="entry name" value="Alpha-amylase"/>
    <property type="match status" value="1"/>
</dbReference>
<dbReference type="PANTHER" id="PTHR10357:SF215">
    <property type="entry name" value="ALPHA-AMYLASE 1"/>
    <property type="match status" value="1"/>
</dbReference>
<dbReference type="SMART" id="SM00642">
    <property type="entry name" value="Aamy"/>
    <property type="match status" value="1"/>
</dbReference>
<proteinExistence type="inferred from homology"/>
<comment type="similarity">
    <text evidence="2 5">Belongs to the glycosyl hydrolase 13 family.</text>
</comment>
<dbReference type="EC" id="3.2.1.1" evidence="6"/>
<evidence type="ECO:0000256" key="3">
    <source>
        <dbReference type="ARBA" id="ARBA00022723"/>
    </source>
</evidence>
<protein>
    <recommendedName>
        <fullName evidence="6">Alpha-amylase</fullName>
        <ecNumber evidence="6">3.2.1.1</ecNumber>
    </recommendedName>
</protein>
<evidence type="ECO:0000256" key="1">
    <source>
        <dbReference type="ARBA" id="ARBA00001913"/>
    </source>
</evidence>
<dbReference type="Proteomes" id="UP000186260">
    <property type="component" value="Chromosome"/>
</dbReference>